<proteinExistence type="predicted"/>
<sequence length="325" mass="37088">MSNQINSLEMLSLILFIGVVTSLIVRRKTGINPGGIITAPFLVLSFYYSFIWGVTLIIISLLIYKIYNKYLHSFYYGRTPMYIYSIMSVLFVYAIAWIYGYFKIIPDFNINFVYGLILPAILTVALRKQGVRKTMIYTAITVVITALVSLVIFYISNNIFQYNFYYMEQLRASTNNITLSTGFILFFASIISSYVIYYFTKIKSGGYIVLPFLALLLFNPKSLLIFVVTLIFMHLLFKAIRHYTLIVGITRYTFVLCTAILVVWVIESAGLRIDPTFSPFLGANIFPALALASITNDFSVQKARNTAPMLILNLIIVGIVYFFVR</sequence>
<feature type="transmembrane region" description="Helical" evidence="1">
    <location>
        <begin position="45"/>
        <end position="67"/>
    </location>
</feature>
<feature type="transmembrane region" description="Helical" evidence="1">
    <location>
        <begin position="277"/>
        <end position="295"/>
    </location>
</feature>
<dbReference type="EMBL" id="MEVD01000015">
    <property type="protein sequence ID" value="OGC53261.1"/>
    <property type="molecule type" value="Genomic_DNA"/>
</dbReference>
<dbReference type="Pfam" id="PF14102">
    <property type="entry name" value="Caps_synth_CapC"/>
    <property type="match status" value="2"/>
</dbReference>
<name>A0A1F4V7S3_UNCKA</name>
<feature type="transmembrane region" description="Helical" evidence="1">
    <location>
        <begin position="108"/>
        <end position="126"/>
    </location>
</feature>
<feature type="transmembrane region" description="Helical" evidence="1">
    <location>
        <begin position="212"/>
        <end position="237"/>
    </location>
</feature>
<evidence type="ECO:0000313" key="3">
    <source>
        <dbReference type="Proteomes" id="UP000178127"/>
    </source>
</evidence>
<dbReference type="InterPro" id="IPR008338">
    <property type="entry name" value="Capsule_biosynth_CapC"/>
</dbReference>
<protein>
    <submittedName>
        <fullName evidence="2">Uncharacterized protein</fullName>
    </submittedName>
</protein>
<keyword evidence="1" id="KW-0472">Membrane</keyword>
<dbReference type="STRING" id="1802620.A3D91_02495"/>
<keyword evidence="1" id="KW-1133">Transmembrane helix</keyword>
<gene>
    <name evidence="2" type="ORF">A3D91_02495</name>
</gene>
<comment type="caution">
    <text evidence="2">The sequence shown here is derived from an EMBL/GenBank/DDBJ whole genome shotgun (WGS) entry which is preliminary data.</text>
</comment>
<evidence type="ECO:0000313" key="2">
    <source>
        <dbReference type="EMBL" id="OGC53261.1"/>
    </source>
</evidence>
<dbReference type="GO" id="GO:0016020">
    <property type="term" value="C:membrane"/>
    <property type="evidence" value="ECO:0007669"/>
    <property type="project" value="InterPro"/>
</dbReference>
<feature type="transmembrane region" description="Helical" evidence="1">
    <location>
        <begin position="135"/>
        <end position="157"/>
    </location>
</feature>
<accession>A0A1F4V7S3</accession>
<organism evidence="2 3">
    <name type="scientific">candidate division WWE3 bacterium RIFCSPHIGHO2_02_FULL_38_14</name>
    <dbReference type="NCBI Taxonomy" id="1802620"/>
    <lineage>
        <taxon>Bacteria</taxon>
        <taxon>Katanobacteria</taxon>
    </lineage>
</organism>
<feature type="transmembrane region" description="Helical" evidence="1">
    <location>
        <begin position="177"/>
        <end position="200"/>
    </location>
</feature>
<reference evidence="2 3" key="1">
    <citation type="journal article" date="2016" name="Nat. Commun.">
        <title>Thousands of microbial genomes shed light on interconnected biogeochemical processes in an aquifer system.</title>
        <authorList>
            <person name="Anantharaman K."/>
            <person name="Brown C.T."/>
            <person name="Hug L.A."/>
            <person name="Sharon I."/>
            <person name="Castelle C.J."/>
            <person name="Probst A.J."/>
            <person name="Thomas B.C."/>
            <person name="Singh A."/>
            <person name="Wilkins M.J."/>
            <person name="Karaoz U."/>
            <person name="Brodie E.L."/>
            <person name="Williams K.H."/>
            <person name="Hubbard S.S."/>
            <person name="Banfield J.F."/>
        </authorList>
    </citation>
    <scope>NUCLEOTIDE SEQUENCE [LARGE SCALE GENOMIC DNA]</scope>
</reference>
<dbReference type="Proteomes" id="UP000178127">
    <property type="component" value="Unassembled WGS sequence"/>
</dbReference>
<dbReference type="GO" id="GO:0045227">
    <property type="term" value="P:capsule polysaccharide biosynthetic process"/>
    <property type="evidence" value="ECO:0007669"/>
    <property type="project" value="InterPro"/>
</dbReference>
<feature type="transmembrane region" description="Helical" evidence="1">
    <location>
        <begin position="307"/>
        <end position="324"/>
    </location>
</feature>
<feature type="transmembrane region" description="Helical" evidence="1">
    <location>
        <begin position="79"/>
        <end position="102"/>
    </location>
</feature>
<feature type="transmembrane region" description="Helical" evidence="1">
    <location>
        <begin position="243"/>
        <end position="265"/>
    </location>
</feature>
<dbReference type="AlphaFoldDB" id="A0A1F4V7S3"/>
<evidence type="ECO:0000256" key="1">
    <source>
        <dbReference type="SAM" id="Phobius"/>
    </source>
</evidence>
<feature type="transmembrane region" description="Helical" evidence="1">
    <location>
        <begin position="7"/>
        <end position="25"/>
    </location>
</feature>
<keyword evidence="1" id="KW-0812">Transmembrane</keyword>